<feature type="compositionally biased region" description="Low complexity" evidence="5">
    <location>
        <begin position="305"/>
        <end position="335"/>
    </location>
</feature>
<dbReference type="InterPro" id="IPR036388">
    <property type="entry name" value="WH-like_DNA-bd_sf"/>
</dbReference>
<dbReference type="SUPFAM" id="SSF46785">
    <property type="entry name" value="Winged helix' DNA-binding domain"/>
    <property type="match status" value="1"/>
</dbReference>
<dbReference type="PANTHER" id="PTHR30346">
    <property type="entry name" value="TRANSCRIPTIONAL DUAL REGULATOR HCAR-RELATED"/>
    <property type="match status" value="1"/>
</dbReference>
<proteinExistence type="inferred from homology"/>
<evidence type="ECO:0000259" key="6">
    <source>
        <dbReference type="PROSITE" id="PS50931"/>
    </source>
</evidence>
<dbReference type="GO" id="GO:0032993">
    <property type="term" value="C:protein-DNA complex"/>
    <property type="evidence" value="ECO:0007669"/>
    <property type="project" value="TreeGrafter"/>
</dbReference>
<dbReference type="EMBL" id="JACHNU010000002">
    <property type="protein sequence ID" value="MBB4662231.1"/>
    <property type="molecule type" value="Genomic_DNA"/>
</dbReference>
<comment type="caution">
    <text evidence="7">The sequence shown here is derived from an EMBL/GenBank/DDBJ whole genome shotgun (WGS) entry which is preliminary data.</text>
</comment>
<evidence type="ECO:0000256" key="2">
    <source>
        <dbReference type="ARBA" id="ARBA00023015"/>
    </source>
</evidence>
<dbReference type="GO" id="GO:0003677">
    <property type="term" value="F:DNA binding"/>
    <property type="evidence" value="ECO:0007669"/>
    <property type="project" value="UniProtKB-KW"/>
</dbReference>
<dbReference type="InterPro" id="IPR005119">
    <property type="entry name" value="LysR_subst-bd"/>
</dbReference>
<evidence type="ECO:0000313" key="8">
    <source>
        <dbReference type="Proteomes" id="UP000585272"/>
    </source>
</evidence>
<keyword evidence="3 7" id="KW-0238">DNA-binding</keyword>
<dbReference type="Pfam" id="PF03466">
    <property type="entry name" value="LysR_substrate"/>
    <property type="match status" value="1"/>
</dbReference>
<feature type="domain" description="HTH lysR-type" evidence="6">
    <location>
        <begin position="3"/>
        <end position="60"/>
    </location>
</feature>
<gene>
    <name evidence="7" type="ORF">BDZ31_001817</name>
</gene>
<sequence>MSFELRHLRAFVAVAEELSFTRAAQRLHLAQQALSTQVRQLEERVGAVLVQRTTRKVELTPAGRAFYDHAVALLAAADAAAEAARAAAGERQRLMVGFGTPFDHEPLKPVLERFAQRRPDVATDVLFADLVDACGGARRDDVDIGVAAGPFDTTGLERQVLWSEPLGVAMAADHPLAARAAISVEEYVAATIFDFPTPDQPSRDFWMGVRHRGGRPPHFVARFHSLDALLQGIRAGLGVSFIRERIVDSLGPASGVVFRPLDNGERVEMSLAWRTGDGRDPVRDFVDACRVAFGHTPAPAEDAAGKASGPAPAPAVDAAGPEGTPAAADTAGPTRDPAPAPAGPPAPTGSPTPAVPAPAGSPAPAGPAPAGPPAPAGLPAPAGPPAPTAPGGPERDAAP</sequence>
<dbReference type="Gene3D" id="3.40.190.10">
    <property type="entry name" value="Periplasmic binding protein-like II"/>
    <property type="match status" value="2"/>
</dbReference>
<dbReference type="AlphaFoldDB" id="A0A840IDA4"/>
<dbReference type="SUPFAM" id="SSF53850">
    <property type="entry name" value="Periplasmic binding protein-like II"/>
    <property type="match status" value="1"/>
</dbReference>
<evidence type="ECO:0000256" key="4">
    <source>
        <dbReference type="ARBA" id="ARBA00023163"/>
    </source>
</evidence>
<dbReference type="InterPro" id="IPR000847">
    <property type="entry name" value="LysR_HTH_N"/>
</dbReference>
<evidence type="ECO:0000313" key="7">
    <source>
        <dbReference type="EMBL" id="MBB4662231.1"/>
    </source>
</evidence>
<dbReference type="RefSeq" id="WP_183341272.1">
    <property type="nucleotide sequence ID" value="NZ_JACHNU010000002.1"/>
</dbReference>
<comment type="similarity">
    <text evidence="1">Belongs to the LysR transcriptional regulatory family.</text>
</comment>
<feature type="region of interest" description="Disordered" evidence="5">
    <location>
        <begin position="298"/>
        <end position="399"/>
    </location>
</feature>
<name>A0A840IDA4_9ACTN</name>
<dbReference type="PRINTS" id="PR00039">
    <property type="entry name" value="HTHLYSR"/>
</dbReference>
<dbReference type="GO" id="GO:0003700">
    <property type="term" value="F:DNA-binding transcription factor activity"/>
    <property type="evidence" value="ECO:0007669"/>
    <property type="project" value="InterPro"/>
</dbReference>
<protein>
    <submittedName>
        <fullName evidence="7">DNA-binding transcriptional LysR family regulator</fullName>
    </submittedName>
</protein>
<reference evidence="7 8" key="1">
    <citation type="submission" date="2020-08" db="EMBL/GenBank/DDBJ databases">
        <title>Genomic Encyclopedia of Archaeal and Bacterial Type Strains, Phase II (KMG-II): from individual species to whole genera.</title>
        <authorList>
            <person name="Goeker M."/>
        </authorList>
    </citation>
    <scope>NUCLEOTIDE SEQUENCE [LARGE SCALE GENOMIC DNA]</scope>
    <source>
        <strain evidence="7 8">DSM 23288</strain>
    </source>
</reference>
<dbReference type="PANTHER" id="PTHR30346:SF0">
    <property type="entry name" value="HCA OPERON TRANSCRIPTIONAL ACTIVATOR HCAR"/>
    <property type="match status" value="1"/>
</dbReference>
<accession>A0A840IDA4</accession>
<dbReference type="FunFam" id="1.10.10.10:FF:000001">
    <property type="entry name" value="LysR family transcriptional regulator"/>
    <property type="match status" value="1"/>
</dbReference>
<dbReference type="Gene3D" id="1.10.10.10">
    <property type="entry name" value="Winged helix-like DNA-binding domain superfamily/Winged helix DNA-binding domain"/>
    <property type="match status" value="1"/>
</dbReference>
<feature type="compositionally biased region" description="Pro residues" evidence="5">
    <location>
        <begin position="336"/>
        <end position="390"/>
    </location>
</feature>
<keyword evidence="4" id="KW-0804">Transcription</keyword>
<organism evidence="7 8">
    <name type="scientific">Conexibacter arvalis</name>
    <dbReference type="NCBI Taxonomy" id="912552"/>
    <lineage>
        <taxon>Bacteria</taxon>
        <taxon>Bacillati</taxon>
        <taxon>Actinomycetota</taxon>
        <taxon>Thermoleophilia</taxon>
        <taxon>Solirubrobacterales</taxon>
        <taxon>Conexibacteraceae</taxon>
        <taxon>Conexibacter</taxon>
    </lineage>
</organism>
<dbReference type="PROSITE" id="PS50931">
    <property type="entry name" value="HTH_LYSR"/>
    <property type="match status" value="1"/>
</dbReference>
<evidence type="ECO:0000256" key="1">
    <source>
        <dbReference type="ARBA" id="ARBA00009437"/>
    </source>
</evidence>
<dbReference type="InterPro" id="IPR036390">
    <property type="entry name" value="WH_DNA-bd_sf"/>
</dbReference>
<dbReference type="Proteomes" id="UP000585272">
    <property type="component" value="Unassembled WGS sequence"/>
</dbReference>
<keyword evidence="8" id="KW-1185">Reference proteome</keyword>
<evidence type="ECO:0000256" key="3">
    <source>
        <dbReference type="ARBA" id="ARBA00023125"/>
    </source>
</evidence>
<evidence type="ECO:0000256" key="5">
    <source>
        <dbReference type="SAM" id="MobiDB-lite"/>
    </source>
</evidence>
<keyword evidence="2" id="KW-0805">Transcription regulation</keyword>
<dbReference type="CDD" id="cd08414">
    <property type="entry name" value="PBP2_LTTR_aromatics_like"/>
    <property type="match status" value="1"/>
</dbReference>
<dbReference type="Pfam" id="PF00126">
    <property type="entry name" value="HTH_1"/>
    <property type="match status" value="1"/>
</dbReference>